<keyword evidence="6" id="KW-0807">Transducer</keyword>
<comment type="similarity">
    <text evidence="6">Belongs to the insect chemoreceptor superfamily. Gustatory receptor (GR) family.</text>
</comment>
<feature type="transmembrane region" description="Helical" evidence="6">
    <location>
        <begin position="176"/>
        <end position="194"/>
    </location>
</feature>
<feature type="transmembrane region" description="Helical" evidence="6">
    <location>
        <begin position="276"/>
        <end position="297"/>
    </location>
</feature>
<evidence type="ECO:0000256" key="5">
    <source>
        <dbReference type="ARBA" id="ARBA00023136"/>
    </source>
</evidence>
<feature type="transmembrane region" description="Helical" evidence="6">
    <location>
        <begin position="85"/>
        <end position="105"/>
    </location>
</feature>
<dbReference type="Pfam" id="PF08395">
    <property type="entry name" value="7tm_7"/>
    <property type="match status" value="1"/>
</dbReference>
<evidence type="ECO:0000256" key="4">
    <source>
        <dbReference type="ARBA" id="ARBA00022989"/>
    </source>
</evidence>
<gene>
    <name evidence="7" type="ORF">HW555_009326</name>
</gene>
<comment type="subcellular location">
    <subcellularLocation>
        <location evidence="1 6">Cell membrane</location>
        <topology evidence="1 6">Multi-pass membrane protein</topology>
    </subcellularLocation>
</comment>
<feature type="transmembrane region" description="Helical" evidence="6">
    <location>
        <begin position="48"/>
        <end position="65"/>
    </location>
</feature>
<feature type="transmembrane region" description="Helical" evidence="6">
    <location>
        <begin position="389"/>
        <end position="410"/>
    </location>
</feature>
<dbReference type="AlphaFoldDB" id="A0A835GC76"/>
<proteinExistence type="inferred from homology"/>
<keyword evidence="6" id="KW-0675">Receptor</keyword>
<reference evidence="7" key="1">
    <citation type="submission" date="2020-08" db="EMBL/GenBank/DDBJ databases">
        <title>Spodoptera exigua strain:BAW_Kor-Di-RS1 Genome sequencing and assembly.</title>
        <authorList>
            <person name="Kim J."/>
            <person name="Nam H.Y."/>
            <person name="Kwon M."/>
            <person name="Choi J.H."/>
            <person name="Cho S.R."/>
            <person name="Kim G.-H."/>
        </authorList>
    </citation>
    <scope>NUCLEOTIDE SEQUENCE</scope>
    <source>
        <strain evidence="7">BAW_Kor-Di-RS1</strain>
        <tissue evidence="7">Whole-body</tissue>
    </source>
</reference>
<evidence type="ECO:0000313" key="7">
    <source>
        <dbReference type="EMBL" id="KAF9412048.1"/>
    </source>
</evidence>
<keyword evidence="3 6" id="KW-0812">Transmembrane</keyword>
<keyword evidence="4 6" id="KW-1133">Transmembrane helix</keyword>
<keyword evidence="5 6" id="KW-0472">Membrane</keyword>
<keyword evidence="8" id="KW-1185">Reference proteome</keyword>
<evidence type="ECO:0000313" key="8">
    <source>
        <dbReference type="Proteomes" id="UP000648187"/>
    </source>
</evidence>
<evidence type="ECO:0000256" key="2">
    <source>
        <dbReference type="ARBA" id="ARBA00022475"/>
    </source>
</evidence>
<evidence type="ECO:0000256" key="1">
    <source>
        <dbReference type="ARBA" id="ARBA00004651"/>
    </source>
</evidence>
<protein>
    <recommendedName>
        <fullName evidence="6">Gustatory receptor</fullName>
    </recommendedName>
</protein>
<dbReference type="GO" id="GO:0050909">
    <property type="term" value="P:sensory perception of taste"/>
    <property type="evidence" value="ECO:0007669"/>
    <property type="project" value="InterPro"/>
</dbReference>
<accession>A0A835GC76</accession>
<dbReference type="EMBL" id="JACKWZ010000204">
    <property type="protein sequence ID" value="KAF9412048.1"/>
    <property type="molecule type" value="Genomic_DNA"/>
</dbReference>
<feature type="transmembrane region" description="Helical" evidence="6">
    <location>
        <begin position="137"/>
        <end position="156"/>
    </location>
</feature>
<dbReference type="InterPro" id="IPR013604">
    <property type="entry name" value="7TM_chemorcpt"/>
</dbReference>
<keyword evidence="2 6" id="KW-1003">Cell membrane</keyword>
<organism evidence="7 8">
    <name type="scientific">Spodoptera exigua</name>
    <name type="common">Beet armyworm</name>
    <name type="synonym">Noctua fulgens</name>
    <dbReference type="NCBI Taxonomy" id="7107"/>
    <lineage>
        <taxon>Eukaryota</taxon>
        <taxon>Metazoa</taxon>
        <taxon>Ecdysozoa</taxon>
        <taxon>Arthropoda</taxon>
        <taxon>Hexapoda</taxon>
        <taxon>Insecta</taxon>
        <taxon>Pterygota</taxon>
        <taxon>Neoptera</taxon>
        <taxon>Endopterygota</taxon>
        <taxon>Lepidoptera</taxon>
        <taxon>Glossata</taxon>
        <taxon>Ditrysia</taxon>
        <taxon>Noctuoidea</taxon>
        <taxon>Noctuidae</taxon>
        <taxon>Amphipyrinae</taxon>
        <taxon>Spodoptera</taxon>
    </lineage>
</organism>
<comment type="function">
    <text evidence="6">Gustatory receptor which mediates acceptance or avoidance behavior, depending on its substrates.</text>
</comment>
<name>A0A835GC76_SPOEX</name>
<dbReference type="GO" id="GO:0007165">
    <property type="term" value="P:signal transduction"/>
    <property type="evidence" value="ECO:0007669"/>
    <property type="project" value="UniProtKB-KW"/>
</dbReference>
<evidence type="ECO:0000256" key="6">
    <source>
        <dbReference type="RuleBase" id="RU363108"/>
    </source>
</evidence>
<evidence type="ECO:0000256" key="3">
    <source>
        <dbReference type="ARBA" id="ARBA00022692"/>
    </source>
</evidence>
<sequence>MHARAVDRSSRDTFYTLAPLNCVLRLFNLSCIHRKNNQLMISWSMMKSVIYVFVFGFFNFFFLLNKIQRLDVIRSNTFLVTFSDMIQMTYLIGYFAYTVDLFYVYKYGRDGFLKYFKTFDHIDQILGMTYYDAIRKIIVRILGMCILFFITSSAVDYMCWVDGFGWIAPTLYSLDYFYFFLSTLMAIDGASHIVQMEYRLKLIKELLQGYYNPLSTKTVPNPNKVWAVRNDMGNVQLESLKTLSHGRFIEAIGFNRCYLLLLDQTHYINSKFGVRVLIFCVNLLANMINLLNVSIRFATGSMVSPKGISHLPTFSSLLRFMNWSMVGISIVLHCEKVYREEEKIVEVIDLILVNKVNSSTLTETLMNFRNLLLTRPIKFHASHFFTVRYPLLVSVISSAVTYTIIMLQSIK</sequence>
<dbReference type="GO" id="GO:0005886">
    <property type="term" value="C:plasma membrane"/>
    <property type="evidence" value="ECO:0007669"/>
    <property type="project" value="UniProtKB-SubCell"/>
</dbReference>
<comment type="caution">
    <text evidence="7">The sequence shown here is derived from an EMBL/GenBank/DDBJ whole genome shotgun (WGS) entry which is preliminary data.</text>
</comment>
<feature type="transmembrane region" description="Helical" evidence="6">
    <location>
        <begin position="317"/>
        <end position="334"/>
    </location>
</feature>
<dbReference type="Proteomes" id="UP000648187">
    <property type="component" value="Unassembled WGS sequence"/>
</dbReference>